<dbReference type="RefSeq" id="WP_131615956.1">
    <property type="nucleotide sequence ID" value="NZ_CP036532.1"/>
</dbReference>
<keyword evidence="4" id="KW-1185">Reference proteome</keyword>
<dbReference type="Pfam" id="PF10973">
    <property type="entry name" value="DUF2799"/>
    <property type="match status" value="1"/>
</dbReference>
<protein>
    <submittedName>
        <fullName evidence="3">DUF2799 domain-containing protein</fullName>
    </submittedName>
</protein>
<feature type="signal peptide" evidence="2">
    <location>
        <begin position="1"/>
        <end position="22"/>
    </location>
</feature>
<keyword evidence="1" id="KW-0175">Coiled coil</keyword>
<evidence type="ECO:0000256" key="2">
    <source>
        <dbReference type="SAM" id="SignalP"/>
    </source>
</evidence>
<dbReference type="EMBL" id="CP036532">
    <property type="protein sequence ID" value="QBK30254.1"/>
    <property type="molecule type" value="Genomic_DNA"/>
</dbReference>
<reference evidence="3 4" key="1">
    <citation type="journal article" date="2017" name="Int. J. Syst. Evol. Microbiol.">
        <title>Roseitalea porphyridii gen. nov., sp. nov., isolated from a red alga, and reclassification of Hoeflea suaedae Chung et al. 2013 as Pseudohoeflea suaedae gen. nov., comb. nov.</title>
        <authorList>
            <person name="Hyeon J.W."/>
            <person name="Jeong S.E."/>
            <person name="Baek K."/>
            <person name="Jeon C.O."/>
        </authorList>
    </citation>
    <scope>NUCLEOTIDE SEQUENCE [LARGE SCALE GENOMIC DNA]</scope>
    <source>
        <strain evidence="3 4">MA7-20</strain>
    </source>
</reference>
<dbReference type="AlphaFoldDB" id="A0A4P6V0S7"/>
<evidence type="ECO:0000256" key="1">
    <source>
        <dbReference type="SAM" id="Coils"/>
    </source>
</evidence>
<keyword evidence="2" id="KW-0732">Signal</keyword>
<sequence length="193" mass="21166">MMRYLIATAALGAAALALSSCATLNEEQCQVVDWQQLGQSDGAQGQPSTYIARHQEACTRFGITVNAAAWQSGWESGIRSYCTPSNGLSVGLSGGVNRNACPADLAARFNEAYRVGDAVHDARSRRDETQREIDRLIRELSAATEDAERTRIQVELELARNRLSTAQADVARTEREADLYRLRLSQASQSFVQ</sequence>
<dbReference type="InterPro" id="IPR021242">
    <property type="entry name" value="DUF2799"/>
</dbReference>
<evidence type="ECO:0000313" key="3">
    <source>
        <dbReference type="EMBL" id="QBK30254.1"/>
    </source>
</evidence>
<dbReference type="Proteomes" id="UP000293719">
    <property type="component" value="Chromosome"/>
</dbReference>
<dbReference type="GeneID" id="90766912"/>
<evidence type="ECO:0000313" key="4">
    <source>
        <dbReference type="Proteomes" id="UP000293719"/>
    </source>
</evidence>
<gene>
    <name evidence="3" type="ORF">E0E05_06345</name>
</gene>
<accession>A0A4P6V0S7</accession>
<proteinExistence type="predicted"/>
<feature type="coiled-coil region" evidence="1">
    <location>
        <begin position="119"/>
        <end position="183"/>
    </location>
</feature>
<dbReference type="OrthoDB" id="5917215at2"/>
<organism evidence="3 4">
    <name type="scientific">Roseitalea porphyridii</name>
    <dbReference type="NCBI Taxonomy" id="1852022"/>
    <lineage>
        <taxon>Bacteria</taxon>
        <taxon>Pseudomonadati</taxon>
        <taxon>Pseudomonadota</taxon>
        <taxon>Alphaproteobacteria</taxon>
        <taxon>Hyphomicrobiales</taxon>
        <taxon>Ahrensiaceae</taxon>
        <taxon>Roseitalea</taxon>
    </lineage>
</organism>
<feature type="chain" id="PRO_5020325519" evidence="2">
    <location>
        <begin position="23"/>
        <end position="193"/>
    </location>
</feature>
<dbReference type="KEGG" id="rpod:E0E05_06345"/>
<dbReference type="PROSITE" id="PS51257">
    <property type="entry name" value="PROKAR_LIPOPROTEIN"/>
    <property type="match status" value="1"/>
</dbReference>
<name>A0A4P6V0S7_9HYPH</name>